<organism evidence="2">
    <name type="scientific">Hibiscus syriacus</name>
    <name type="common">Rose of Sharon</name>
    <dbReference type="NCBI Taxonomy" id="106335"/>
    <lineage>
        <taxon>Eukaryota</taxon>
        <taxon>Viridiplantae</taxon>
        <taxon>Streptophyta</taxon>
        <taxon>Embryophyta</taxon>
        <taxon>Tracheophyta</taxon>
        <taxon>Spermatophyta</taxon>
        <taxon>Magnoliopsida</taxon>
        <taxon>eudicotyledons</taxon>
        <taxon>Gunneridae</taxon>
        <taxon>Pentapetalae</taxon>
        <taxon>rosids</taxon>
        <taxon>malvids</taxon>
        <taxon>Malvales</taxon>
        <taxon>Malvaceae</taxon>
        <taxon>Malvoideae</taxon>
        <taxon>Hibiscus</taxon>
    </lineage>
</organism>
<keyword evidence="2" id="KW-0808">Transferase</keyword>
<dbReference type="GO" id="GO:0008168">
    <property type="term" value="F:methyltransferase activity"/>
    <property type="evidence" value="ECO:0007669"/>
    <property type="project" value="UniProtKB-KW"/>
</dbReference>
<dbReference type="InterPro" id="IPR053070">
    <property type="entry name" value="RING-type_E3_ubiquitin-ligase"/>
</dbReference>
<accession>A0A6A3BXY2</accession>
<reference evidence="2" key="1">
    <citation type="submission" date="2019-09" db="EMBL/GenBank/DDBJ databases">
        <title>Draft genome information of white flower Hibiscus syriacus.</title>
        <authorList>
            <person name="Kim Y.-M."/>
        </authorList>
    </citation>
    <scope>NUCLEOTIDE SEQUENCE [LARGE SCALE GENOMIC DNA]</scope>
    <source>
        <strain evidence="2">YM2019G1</strain>
        <tissue evidence="2">Leaf</tissue>
    </source>
</reference>
<sequence length="188" mass="20899">MISGGMNLVMTVIGFTMSIMLLVFICTRLICARIQLRASRRSLAVSSRSDLSVLERGTHGPEPVVVASFPMKNFCEECFSTNKDAHKSSTNQSTLNPGPNLECCMYEAKYSEVGLVMKSLMRLEPCMLVLDRRLVTTVDTVVVGVQLPIDEASLFICKIWLEALKIKQMNGKEMGEGKNARGLLENFR</sequence>
<comment type="caution">
    <text evidence="2">The sequence shown here is derived from an EMBL/GenBank/DDBJ whole genome shotgun (WGS) entry which is preliminary data.</text>
</comment>
<gene>
    <name evidence="2" type="ORF">F3Y22_tig00020307pilonHSYRG00004</name>
</gene>
<dbReference type="GO" id="GO:0032259">
    <property type="term" value="P:methylation"/>
    <property type="evidence" value="ECO:0007669"/>
    <property type="project" value="UniProtKB-KW"/>
</dbReference>
<keyword evidence="1" id="KW-0812">Transmembrane</keyword>
<evidence type="ECO:0000313" key="2">
    <source>
        <dbReference type="EMBL" id="KAE8720338.1"/>
    </source>
</evidence>
<proteinExistence type="predicted"/>
<keyword evidence="2" id="KW-0489">Methyltransferase</keyword>
<feature type="transmembrane region" description="Helical" evidence="1">
    <location>
        <begin position="6"/>
        <end position="31"/>
    </location>
</feature>
<dbReference type="AlphaFoldDB" id="A0A6A3BXY2"/>
<evidence type="ECO:0000256" key="1">
    <source>
        <dbReference type="SAM" id="Phobius"/>
    </source>
</evidence>
<dbReference type="PANTHER" id="PTHR47035">
    <property type="entry name" value="OS11G0150450 PROTEIN"/>
    <property type="match status" value="1"/>
</dbReference>
<dbReference type="EMBL" id="VEPZ02000737">
    <property type="protein sequence ID" value="KAE8720338.1"/>
    <property type="molecule type" value="Genomic_DNA"/>
</dbReference>
<dbReference type="PANTHER" id="PTHR47035:SF3">
    <property type="entry name" value="OS11G0150450 PROTEIN"/>
    <property type="match status" value="1"/>
</dbReference>
<keyword evidence="1" id="KW-1133">Transmembrane helix</keyword>
<name>A0A6A3BXY2_HIBSY</name>
<keyword evidence="1" id="KW-0472">Membrane</keyword>
<protein>
    <submittedName>
        <fullName evidence="2">Methyltransferase-like protein 13-like</fullName>
    </submittedName>
</protein>